<protein>
    <recommendedName>
        <fullName evidence="7">Rhodopsin domain-containing protein</fullName>
    </recommendedName>
</protein>
<gene>
    <name evidence="8" type="ORF">CLO192961_LOCUS426819</name>
</gene>
<evidence type="ECO:0000256" key="6">
    <source>
        <dbReference type="SAM" id="Phobius"/>
    </source>
</evidence>
<comment type="subcellular location">
    <subcellularLocation>
        <location evidence="1">Membrane</location>
        <topology evidence="1">Multi-pass membrane protein</topology>
    </subcellularLocation>
</comment>
<proteinExistence type="inferred from homology"/>
<dbReference type="PANTHER" id="PTHR33048:SF47">
    <property type="entry name" value="INTEGRAL MEMBRANE PROTEIN-RELATED"/>
    <property type="match status" value="1"/>
</dbReference>
<accession>A0ABY6UWU4</accession>
<evidence type="ECO:0000313" key="8">
    <source>
        <dbReference type="EMBL" id="VUC35733.1"/>
    </source>
</evidence>
<organism evidence="8 9">
    <name type="scientific">Bionectria ochroleuca</name>
    <name type="common">Gliocladium roseum</name>
    <dbReference type="NCBI Taxonomy" id="29856"/>
    <lineage>
        <taxon>Eukaryota</taxon>
        <taxon>Fungi</taxon>
        <taxon>Dikarya</taxon>
        <taxon>Ascomycota</taxon>
        <taxon>Pezizomycotina</taxon>
        <taxon>Sordariomycetes</taxon>
        <taxon>Hypocreomycetidae</taxon>
        <taxon>Hypocreales</taxon>
        <taxon>Bionectriaceae</taxon>
        <taxon>Clonostachys</taxon>
    </lineage>
</organism>
<dbReference type="Proteomes" id="UP000766486">
    <property type="component" value="Unassembled WGS sequence"/>
</dbReference>
<reference evidence="8 9" key="1">
    <citation type="submission" date="2019-06" db="EMBL/GenBank/DDBJ databases">
        <authorList>
            <person name="Broberg M."/>
        </authorList>
    </citation>
    <scope>NUCLEOTIDE SEQUENCE [LARGE SCALE GENOMIC DNA]</scope>
</reference>
<dbReference type="InterPro" id="IPR049326">
    <property type="entry name" value="Rhodopsin_dom_fungi"/>
</dbReference>
<keyword evidence="9" id="KW-1185">Reference proteome</keyword>
<sequence length="374" mass="41553">MSLCMFPAGVPPDGAKPNFDDPDETLVPVLITVVVILAFLAIITTVCRLFANRRKLWWSDYFVAVALILALAHGGLMLAQTKFARHQWDIRACWYDGTYTKKPMRIAVICGIIFSGLLYFTNIPVSAYLSAPHVGETWTSVLFSGRPQKNLIWGVVQSALSIVLDLYIFILPIPTIMRLQLSPKRKFQILTVFVTALLGVIAGALSLVYRVQAIGTNDGTWKYTALVICTVVENDVSIIVCNTPGFANFTRTYIADLGFIKSLHSTFTGGSSTWKLQGSTPNNTDTRGATKGFSYDRGDELELLEDNVPRTTSSITVTKRTEVVREIRQQPNALHRPRPGEPDVSDFPMGEFYYGPSAQPPLQGVWFYYIPANQ</sequence>
<evidence type="ECO:0000256" key="4">
    <source>
        <dbReference type="ARBA" id="ARBA00023136"/>
    </source>
</evidence>
<feature type="transmembrane region" description="Helical" evidence="6">
    <location>
        <begin position="26"/>
        <end position="51"/>
    </location>
</feature>
<feature type="transmembrane region" description="Helical" evidence="6">
    <location>
        <begin position="189"/>
        <end position="209"/>
    </location>
</feature>
<dbReference type="PANTHER" id="PTHR33048">
    <property type="entry name" value="PTH11-LIKE INTEGRAL MEMBRANE PROTEIN (AFU_ORTHOLOGUE AFUA_5G11245)"/>
    <property type="match status" value="1"/>
</dbReference>
<evidence type="ECO:0000313" key="9">
    <source>
        <dbReference type="Proteomes" id="UP000766486"/>
    </source>
</evidence>
<evidence type="ECO:0000256" key="2">
    <source>
        <dbReference type="ARBA" id="ARBA00022692"/>
    </source>
</evidence>
<evidence type="ECO:0000259" key="7">
    <source>
        <dbReference type="Pfam" id="PF20684"/>
    </source>
</evidence>
<dbReference type="EMBL" id="CABFNS010000919">
    <property type="protein sequence ID" value="VUC35733.1"/>
    <property type="molecule type" value="Genomic_DNA"/>
</dbReference>
<evidence type="ECO:0000256" key="3">
    <source>
        <dbReference type="ARBA" id="ARBA00022989"/>
    </source>
</evidence>
<name>A0ABY6UWU4_BIOOC</name>
<evidence type="ECO:0000256" key="1">
    <source>
        <dbReference type="ARBA" id="ARBA00004141"/>
    </source>
</evidence>
<dbReference type="Pfam" id="PF20684">
    <property type="entry name" value="Fung_rhodopsin"/>
    <property type="match status" value="1"/>
</dbReference>
<keyword evidence="3 6" id="KW-1133">Transmembrane helix</keyword>
<feature type="transmembrane region" description="Helical" evidence="6">
    <location>
        <begin position="106"/>
        <end position="131"/>
    </location>
</feature>
<feature type="transmembrane region" description="Helical" evidence="6">
    <location>
        <begin position="151"/>
        <end position="177"/>
    </location>
</feature>
<feature type="transmembrane region" description="Helical" evidence="6">
    <location>
        <begin position="57"/>
        <end position="79"/>
    </location>
</feature>
<comment type="similarity">
    <text evidence="5">Belongs to the SAT4 family.</text>
</comment>
<keyword evidence="4 6" id="KW-0472">Membrane</keyword>
<dbReference type="InterPro" id="IPR052337">
    <property type="entry name" value="SAT4-like"/>
</dbReference>
<keyword evidence="2 6" id="KW-0812">Transmembrane</keyword>
<feature type="domain" description="Rhodopsin" evidence="7">
    <location>
        <begin position="101"/>
        <end position="248"/>
    </location>
</feature>
<evidence type="ECO:0000256" key="5">
    <source>
        <dbReference type="ARBA" id="ARBA00038359"/>
    </source>
</evidence>
<comment type="caution">
    <text evidence="8">The sequence shown here is derived from an EMBL/GenBank/DDBJ whole genome shotgun (WGS) entry which is preliminary data.</text>
</comment>